<protein>
    <recommendedName>
        <fullName evidence="4">DUF4350 domain-containing protein</fullName>
    </recommendedName>
</protein>
<proteinExistence type="predicted"/>
<gene>
    <name evidence="2" type="ORF">CPT03_09925</name>
</gene>
<dbReference type="KEGG" id="pgs:CPT03_09925"/>
<accession>A0A2D1U585</accession>
<evidence type="ECO:0000313" key="3">
    <source>
        <dbReference type="Proteomes" id="UP000223749"/>
    </source>
</evidence>
<dbReference type="EMBL" id="CP024091">
    <property type="protein sequence ID" value="ATP56769.1"/>
    <property type="molecule type" value="Genomic_DNA"/>
</dbReference>
<dbReference type="Gene3D" id="3.40.50.880">
    <property type="match status" value="1"/>
</dbReference>
<sequence length="265" mass="29651">MRLNNIGFSLMLLCGSISIANAQQSKVVTLDNFFNHETKKDKDGNDIRFHYTWEDQTLNGYSILGNIFKANGFQIKNLDSGPTLTSLKSTDIYIIVDPDNTREAPNPNYINKQHIHTITKWVKAGGILALLANDSANTNLTQLNVLAKNFGINFSNKNRNMVKGKNYETGTVNVPQGNDVFTASKKFYIKELSILQLNAPAQALITEQNDIIMATAKYGKGFVFALGDPWIYNEYVDGTRIPSTYENYNGAVELVKWLSSKISHQ</sequence>
<reference evidence="2 3" key="1">
    <citation type="submission" date="2017-10" db="EMBL/GenBank/DDBJ databases">
        <title>Whole genome of Pedobacter ginsengisoli T01R-27 isolated from tomato rhizosphere.</title>
        <authorList>
            <person name="Weon H.-Y."/>
            <person name="Lee S.A."/>
            <person name="Sang M.K."/>
            <person name="Song J."/>
        </authorList>
    </citation>
    <scope>NUCLEOTIDE SEQUENCE [LARGE SCALE GENOMIC DNA]</scope>
    <source>
        <strain evidence="2 3">T01R-27</strain>
    </source>
</reference>
<evidence type="ECO:0008006" key="4">
    <source>
        <dbReference type="Google" id="ProtNLM"/>
    </source>
</evidence>
<dbReference type="OrthoDB" id="6381507at2"/>
<evidence type="ECO:0000313" key="2">
    <source>
        <dbReference type="EMBL" id="ATP56769.1"/>
    </source>
</evidence>
<dbReference type="AlphaFoldDB" id="A0A2D1U585"/>
<dbReference type="RefSeq" id="WP_099438705.1">
    <property type="nucleotide sequence ID" value="NZ_CP024091.1"/>
</dbReference>
<organism evidence="2 3">
    <name type="scientific">Pedobacter ginsengisoli</name>
    <dbReference type="NCBI Taxonomy" id="363852"/>
    <lineage>
        <taxon>Bacteria</taxon>
        <taxon>Pseudomonadati</taxon>
        <taxon>Bacteroidota</taxon>
        <taxon>Sphingobacteriia</taxon>
        <taxon>Sphingobacteriales</taxon>
        <taxon>Sphingobacteriaceae</taxon>
        <taxon>Pedobacter</taxon>
    </lineage>
</organism>
<dbReference type="Proteomes" id="UP000223749">
    <property type="component" value="Chromosome"/>
</dbReference>
<feature type="signal peptide" evidence="1">
    <location>
        <begin position="1"/>
        <end position="22"/>
    </location>
</feature>
<dbReference type="SUPFAM" id="SSF52317">
    <property type="entry name" value="Class I glutamine amidotransferase-like"/>
    <property type="match status" value="1"/>
</dbReference>
<feature type="chain" id="PRO_5013803569" description="DUF4350 domain-containing protein" evidence="1">
    <location>
        <begin position="23"/>
        <end position="265"/>
    </location>
</feature>
<name>A0A2D1U585_9SPHI</name>
<dbReference type="InterPro" id="IPR029062">
    <property type="entry name" value="Class_I_gatase-like"/>
</dbReference>
<keyword evidence="3" id="KW-1185">Reference proteome</keyword>
<evidence type="ECO:0000256" key="1">
    <source>
        <dbReference type="SAM" id="SignalP"/>
    </source>
</evidence>
<keyword evidence="1" id="KW-0732">Signal</keyword>